<name>A0ABQ2L8H5_9BACL</name>
<dbReference type="PANTHER" id="PTHR37305:SF1">
    <property type="entry name" value="MEMBRANE PROTEIN"/>
    <property type="match status" value="1"/>
</dbReference>
<keyword evidence="1" id="KW-0812">Transmembrane</keyword>
<accession>A0ABQ2L8H5</accession>
<feature type="transmembrane region" description="Helical" evidence="1">
    <location>
        <begin position="98"/>
        <end position="123"/>
    </location>
</feature>
<dbReference type="EMBL" id="BMLN01000009">
    <property type="protein sequence ID" value="GGO04969.1"/>
    <property type="molecule type" value="Genomic_DNA"/>
</dbReference>
<comment type="caution">
    <text evidence="2">The sequence shown here is derived from an EMBL/GenBank/DDBJ whole genome shotgun (WGS) entry which is preliminary data.</text>
</comment>
<dbReference type="Pfam" id="PF12730">
    <property type="entry name" value="ABC2_membrane_4"/>
    <property type="match status" value="1"/>
</dbReference>
<dbReference type="Proteomes" id="UP000606653">
    <property type="component" value="Unassembled WGS sequence"/>
</dbReference>
<keyword evidence="3" id="KW-1185">Reference proteome</keyword>
<dbReference type="RefSeq" id="WP_018978095.1">
    <property type="nucleotide sequence ID" value="NZ_BMLN01000009.1"/>
</dbReference>
<protein>
    <submittedName>
        <fullName evidence="2">Transporter</fullName>
    </submittedName>
</protein>
<feature type="transmembrane region" description="Helical" evidence="1">
    <location>
        <begin position="216"/>
        <end position="240"/>
    </location>
</feature>
<organism evidence="2 3">
    <name type="scientific">Saccharibacillus kuerlensis</name>
    <dbReference type="NCBI Taxonomy" id="459527"/>
    <lineage>
        <taxon>Bacteria</taxon>
        <taxon>Bacillati</taxon>
        <taxon>Bacillota</taxon>
        <taxon>Bacilli</taxon>
        <taxon>Bacillales</taxon>
        <taxon>Paenibacillaceae</taxon>
        <taxon>Saccharibacillus</taxon>
    </lineage>
</organism>
<evidence type="ECO:0000313" key="2">
    <source>
        <dbReference type="EMBL" id="GGO04969.1"/>
    </source>
</evidence>
<reference evidence="3" key="1">
    <citation type="journal article" date="2019" name="Int. J. Syst. Evol. Microbiol.">
        <title>The Global Catalogue of Microorganisms (GCM) 10K type strain sequencing project: providing services to taxonomists for standard genome sequencing and annotation.</title>
        <authorList>
            <consortium name="The Broad Institute Genomics Platform"/>
            <consortium name="The Broad Institute Genome Sequencing Center for Infectious Disease"/>
            <person name="Wu L."/>
            <person name="Ma J."/>
        </authorList>
    </citation>
    <scope>NUCLEOTIDE SEQUENCE [LARGE SCALE GENOMIC DNA]</scope>
    <source>
        <strain evidence="3">CGMCC 1.6964</strain>
    </source>
</reference>
<proteinExistence type="predicted"/>
<keyword evidence="1" id="KW-0472">Membrane</keyword>
<keyword evidence="1" id="KW-1133">Transmembrane helix</keyword>
<evidence type="ECO:0000313" key="3">
    <source>
        <dbReference type="Proteomes" id="UP000606653"/>
    </source>
</evidence>
<dbReference type="PANTHER" id="PTHR37305">
    <property type="entry name" value="INTEGRAL MEMBRANE PROTEIN-RELATED"/>
    <property type="match status" value="1"/>
</dbReference>
<feature type="transmembrane region" description="Helical" evidence="1">
    <location>
        <begin position="172"/>
        <end position="196"/>
    </location>
</feature>
<feature type="transmembrane region" description="Helical" evidence="1">
    <location>
        <begin position="50"/>
        <end position="71"/>
    </location>
</feature>
<feature type="transmembrane region" description="Helical" evidence="1">
    <location>
        <begin position="135"/>
        <end position="160"/>
    </location>
</feature>
<gene>
    <name evidence="2" type="ORF">GCM10010969_30840</name>
</gene>
<sequence>MIWNEWLKIVNKKFFVLSLIGLTGAALVLSGSYSQGAAIDITRFQMMDGMIGALGMLVVVPWAIVVSPSIWTDEYQYGTLKQLFLHSSSRSKLYAGKAAAMVLLIITGVCCVAFAALLSFLVMGGPDMSWGKPSVAVYSSAALMWQCFLYAGLASLIGVWTRSAAIGVGGGLVLYFMQLIFGGSLVSVSWTHLLFIHHDDLSLYWRDPQYAVQMPGVTGSLVVDAVYMLLFFAIGLWLFAKERSD</sequence>
<evidence type="ECO:0000256" key="1">
    <source>
        <dbReference type="SAM" id="Phobius"/>
    </source>
</evidence>